<dbReference type="CDD" id="cd00087">
    <property type="entry name" value="FReD"/>
    <property type="match status" value="1"/>
</dbReference>
<dbReference type="SUPFAM" id="SSF56496">
    <property type="entry name" value="Fibrinogen C-terminal domain-like"/>
    <property type="match status" value="1"/>
</dbReference>
<dbReference type="GeneTree" id="ENSGT00940000159478"/>
<evidence type="ECO:0000256" key="6">
    <source>
        <dbReference type="ARBA" id="ARBA00023180"/>
    </source>
</evidence>
<dbReference type="Proteomes" id="UP000694620">
    <property type="component" value="Chromosome 12"/>
</dbReference>
<keyword evidence="5" id="KW-1015">Disulfide bond</keyword>
<dbReference type="AlphaFoldDB" id="A0A8C4TIF2"/>
<dbReference type="InterPro" id="IPR014716">
    <property type="entry name" value="Fibrinogen_a/b/g_C_1"/>
</dbReference>
<dbReference type="PROSITE" id="PS00514">
    <property type="entry name" value="FIBRINOGEN_C_1"/>
    <property type="match status" value="1"/>
</dbReference>
<evidence type="ECO:0000256" key="2">
    <source>
        <dbReference type="ARBA" id="ARBA00022525"/>
    </source>
</evidence>
<organism evidence="8 9">
    <name type="scientific">Erpetoichthys calabaricus</name>
    <name type="common">Rope fish</name>
    <name type="synonym">Calamoichthys calabaricus</name>
    <dbReference type="NCBI Taxonomy" id="27687"/>
    <lineage>
        <taxon>Eukaryota</taxon>
        <taxon>Metazoa</taxon>
        <taxon>Chordata</taxon>
        <taxon>Craniata</taxon>
        <taxon>Vertebrata</taxon>
        <taxon>Euteleostomi</taxon>
        <taxon>Actinopterygii</taxon>
        <taxon>Polypteriformes</taxon>
        <taxon>Polypteridae</taxon>
        <taxon>Erpetoichthys</taxon>
    </lineage>
</organism>
<keyword evidence="6" id="KW-0325">Glycoprotein</keyword>
<dbReference type="GO" id="GO:0005576">
    <property type="term" value="C:extracellular region"/>
    <property type="evidence" value="ECO:0007669"/>
    <property type="project" value="UniProtKB-SubCell"/>
</dbReference>
<sequence length="351" mass="39774">MPLSFHYTVHYAGRIKDLCRALAAMPVSVCHLLQVLKPELGSHPRSSLHGVCMFSSCLRGVCLVCGCAVVGWRPARDLFLPVLAGIGSSRPPLPCGSIYHHAVPVLVEFKTLKVYHCFIQNLYFSFFGLGLSVDCHDLFLKGERQSGLYAIQPVNSQPFQAYCEMTDGGWTVIQRRRDGSVDFDQLWQDYKNGFGDFNGEFWLGLERIRALTQQGGYVLHIELKDWSDQTQFIEFPFSLGGENTSYSLYVQGVATGSVENALTNDLTGVPFSTRDRDNDLKQDINCAKHLSGGWWFSNCGRANLNGKYFSRIPRQRHERKQGVFWKTWRGRYYPLKSTLMKIAPAELEYES</sequence>
<dbReference type="PANTHER" id="PTHR47221:SF6">
    <property type="entry name" value="FIBRINOGEN ALPHA CHAIN"/>
    <property type="match status" value="1"/>
</dbReference>
<dbReference type="NCBIfam" id="NF040941">
    <property type="entry name" value="GGGWT_bact"/>
    <property type="match status" value="1"/>
</dbReference>
<accession>A0A8C4TIF2</accession>
<reference evidence="8" key="1">
    <citation type="submission" date="2021-06" db="EMBL/GenBank/DDBJ databases">
        <authorList>
            <consortium name="Wellcome Sanger Institute Data Sharing"/>
        </authorList>
    </citation>
    <scope>NUCLEOTIDE SEQUENCE [LARGE SCALE GENOMIC DNA]</scope>
</reference>
<gene>
    <name evidence="8" type="primary">ANGPTL4</name>
</gene>
<name>A0A8C4TIF2_ERPCA</name>
<keyword evidence="9" id="KW-1185">Reference proteome</keyword>
<reference evidence="8" key="2">
    <citation type="submission" date="2025-08" db="UniProtKB">
        <authorList>
            <consortium name="Ensembl"/>
        </authorList>
    </citation>
    <scope>IDENTIFICATION</scope>
</reference>
<evidence type="ECO:0000313" key="9">
    <source>
        <dbReference type="Proteomes" id="UP000694620"/>
    </source>
</evidence>
<evidence type="ECO:0000256" key="3">
    <source>
        <dbReference type="ARBA" id="ARBA00022729"/>
    </source>
</evidence>
<dbReference type="InterPro" id="IPR020837">
    <property type="entry name" value="Fibrinogen_CS"/>
</dbReference>
<dbReference type="PROSITE" id="PS51406">
    <property type="entry name" value="FIBRINOGEN_C_2"/>
    <property type="match status" value="1"/>
</dbReference>
<keyword evidence="2" id="KW-0964">Secreted</keyword>
<proteinExistence type="predicted"/>
<dbReference type="Ensembl" id="ENSECRT00000033607.1">
    <property type="protein sequence ID" value="ENSECRP00000032884.1"/>
    <property type="gene ID" value="ENSECRG00000022272.1"/>
</dbReference>
<dbReference type="SMART" id="SM00186">
    <property type="entry name" value="FBG"/>
    <property type="match status" value="1"/>
</dbReference>
<dbReference type="InterPro" id="IPR037579">
    <property type="entry name" value="FIB_ANG-like"/>
</dbReference>
<evidence type="ECO:0000256" key="1">
    <source>
        <dbReference type="ARBA" id="ARBA00004613"/>
    </source>
</evidence>
<dbReference type="InterPro" id="IPR036056">
    <property type="entry name" value="Fibrinogen-like_C"/>
</dbReference>
<dbReference type="GO" id="GO:0007596">
    <property type="term" value="P:blood coagulation"/>
    <property type="evidence" value="ECO:0007669"/>
    <property type="project" value="InterPro"/>
</dbReference>
<dbReference type="PANTHER" id="PTHR47221">
    <property type="entry name" value="FIBRINOGEN ALPHA CHAIN"/>
    <property type="match status" value="1"/>
</dbReference>
<reference evidence="8" key="3">
    <citation type="submission" date="2025-09" db="UniProtKB">
        <authorList>
            <consortium name="Ensembl"/>
        </authorList>
    </citation>
    <scope>IDENTIFICATION</scope>
</reference>
<evidence type="ECO:0000256" key="5">
    <source>
        <dbReference type="ARBA" id="ARBA00023157"/>
    </source>
</evidence>
<feature type="domain" description="Fibrinogen C-terminal" evidence="7">
    <location>
        <begin position="126"/>
        <end position="346"/>
    </location>
</feature>
<dbReference type="Gene3D" id="3.90.215.10">
    <property type="entry name" value="Gamma Fibrinogen, chain A, domain 1"/>
    <property type="match status" value="1"/>
</dbReference>
<comment type="subcellular location">
    <subcellularLocation>
        <location evidence="1">Secreted</location>
    </subcellularLocation>
</comment>
<evidence type="ECO:0000259" key="7">
    <source>
        <dbReference type="PROSITE" id="PS51406"/>
    </source>
</evidence>
<evidence type="ECO:0000313" key="8">
    <source>
        <dbReference type="Ensembl" id="ENSECRP00000032884.1"/>
    </source>
</evidence>
<keyword evidence="4" id="KW-0175">Coiled coil</keyword>
<keyword evidence="3" id="KW-0732">Signal</keyword>
<dbReference type="Pfam" id="PF00147">
    <property type="entry name" value="Fibrinogen_C"/>
    <property type="match status" value="1"/>
</dbReference>
<dbReference type="InterPro" id="IPR002181">
    <property type="entry name" value="Fibrinogen_a/b/g_C_dom"/>
</dbReference>
<protein>
    <submittedName>
        <fullName evidence="8">Angiopoietin-like 4</fullName>
    </submittedName>
</protein>
<evidence type="ECO:0000256" key="4">
    <source>
        <dbReference type="ARBA" id="ARBA00023054"/>
    </source>
</evidence>